<evidence type="ECO:0000313" key="11">
    <source>
        <dbReference type="Proteomes" id="UP001500665"/>
    </source>
</evidence>
<dbReference type="InterPro" id="IPR003918">
    <property type="entry name" value="NADH_UbQ_OxRdtase"/>
</dbReference>
<accession>A0ABN1Q632</accession>
<evidence type="ECO:0000256" key="3">
    <source>
        <dbReference type="ARBA" id="ARBA00022475"/>
    </source>
</evidence>
<feature type="transmembrane region" description="Helical" evidence="8">
    <location>
        <begin position="107"/>
        <end position="124"/>
    </location>
</feature>
<feature type="transmembrane region" description="Helical" evidence="8">
    <location>
        <begin position="68"/>
        <end position="95"/>
    </location>
</feature>
<keyword evidence="11" id="KW-1185">Reference proteome</keyword>
<comment type="caution">
    <text evidence="10">The sequence shown here is derived from an EMBL/GenBank/DDBJ whole genome shotgun (WGS) entry which is preliminary data.</text>
</comment>
<evidence type="ECO:0000256" key="4">
    <source>
        <dbReference type="ARBA" id="ARBA00022692"/>
    </source>
</evidence>
<evidence type="ECO:0000256" key="8">
    <source>
        <dbReference type="SAM" id="Phobius"/>
    </source>
</evidence>
<dbReference type="InterPro" id="IPR050586">
    <property type="entry name" value="CPA3_Na-H_Antiporter_D"/>
</dbReference>
<evidence type="ECO:0000256" key="2">
    <source>
        <dbReference type="ARBA" id="ARBA00005346"/>
    </source>
</evidence>
<feature type="transmembrane region" description="Helical" evidence="8">
    <location>
        <begin position="198"/>
        <end position="223"/>
    </location>
</feature>
<dbReference type="RefSeq" id="WP_344236335.1">
    <property type="nucleotide sequence ID" value="NZ_BAAAHH010000001.1"/>
</dbReference>
<dbReference type="Pfam" id="PF00361">
    <property type="entry name" value="Proton_antipo_M"/>
    <property type="match status" value="1"/>
</dbReference>
<keyword evidence="6 8" id="KW-0472">Membrane</keyword>
<feature type="transmembrane region" description="Helical" evidence="8">
    <location>
        <begin position="318"/>
        <end position="340"/>
    </location>
</feature>
<feature type="transmembrane region" description="Helical" evidence="8">
    <location>
        <begin position="235"/>
        <end position="260"/>
    </location>
</feature>
<gene>
    <name evidence="10" type="ORF">GCM10009550_05750</name>
</gene>
<keyword evidence="3" id="KW-1003">Cell membrane</keyword>
<dbReference type="Proteomes" id="UP001500665">
    <property type="component" value="Unassembled WGS sequence"/>
</dbReference>
<dbReference type="PANTHER" id="PTHR42703">
    <property type="entry name" value="NADH DEHYDROGENASE"/>
    <property type="match status" value="1"/>
</dbReference>
<evidence type="ECO:0000256" key="5">
    <source>
        <dbReference type="ARBA" id="ARBA00022989"/>
    </source>
</evidence>
<organism evidence="10 11">
    <name type="scientific">Actinocorallia libanotica</name>
    <dbReference type="NCBI Taxonomy" id="46162"/>
    <lineage>
        <taxon>Bacteria</taxon>
        <taxon>Bacillati</taxon>
        <taxon>Actinomycetota</taxon>
        <taxon>Actinomycetes</taxon>
        <taxon>Streptosporangiales</taxon>
        <taxon>Thermomonosporaceae</taxon>
        <taxon>Actinocorallia</taxon>
    </lineage>
</organism>
<sequence length="488" mass="50104">MSGAVLVLPVALPLLAAGLLSLLTGRRLRLLLGTAVNAGVLLVGGLLLKEGLDGRIPTASIGGWPAGLAIVLAADPFSALLVCVSAVLVLASLCFAAVCGEDGDPRFTSLVLVLAAGVYGALLTADLFNFFVFVEVMLVPSYVLLVVGSGRDPAAGRVYVTVGLLASTVFLAGVALVYGVAGTVNLGELAGAAERGPAFALAGALVLLGMAVKAAVVPFHGWLPRTYPQASASVTVLFAGLLTKVGVYAIIRVYAVFFAGMQQFRWVLMAAALATMVVGVLGAVGERTMRGVLSFDLVSQVGYILFGLALFTGLGLTAAVFFMVQYVLVKTVLFMCAGTVENLYGSDRLDGTGGLLRHEPLLASVFLVAFLSLAGIPPLAGFVGKLGLLQAAVAEEKYWPAAVALATSLLTLVAMLKVWSRVFWGRPSSSVTALAGVARARSALLAPALVLVVPSVAFGLGAEPLWRVAESAAGGLADVSAYVRAVTR</sequence>
<feature type="transmembrane region" description="Helical" evidence="8">
    <location>
        <begin position="361"/>
        <end position="383"/>
    </location>
</feature>
<feature type="transmembrane region" description="Helical" evidence="8">
    <location>
        <begin position="266"/>
        <end position="285"/>
    </location>
</feature>
<feature type="transmembrane region" description="Helical" evidence="8">
    <location>
        <begin position="292"/>
        <end position="312"/>
    </location>
</feature>
<dbReference type="InterPro" id="IPR001750">
    <property type="entry name" value="ND/Mrp_TM"/>
</dbReference>
<evidence type="ECO:0000256" key="1">
    <source>
        <dbReference type="ARBA" id="ARBA00004651"/>
    </source>
</evidence>
<comment type="subcellular location">
    <subcellularLocation>
        <location evidence="1">Cell membrane</location>
        <topology evidence="1">Multi-pass membrane protein</topology>
    </subcellularLocation>
    <subcellularLocation>
        <location evidence="7">Membrane</location>
        <topology evidence="7">Multi-pass membrane protein</topology>
    </subcellularLocation>
</comment>
<keyword evidence="5 8" id="KW-1133">Transmembrane helix</keyword>
<dbReference type="EMBL" id="BAAAHH010000001">
    <property type="protein sequence ID" value="GAA0938219.1"/>
    <property type="molecule type" value="Genomic_DNA"/>
</dbReference>
<feature type="transmembrane region" description="Helical" evidence="8">
    <location>
        <begin position="6"/>
        <end position="23"/>
    </location>
</feature>
<name>A0ABN1Q632_9ACTN</name>
<keyword evidence="4 7" id="KW-0812">Transmembrane</keyword>
<evidence type="ECO:0000256" key="6">
    <source>
        <dbReference type="ARBA" id="ARBA00023136"/>
    </source>
</evidence>
<feature type="domain" description="NADH:quinone oxidoreductase/Mrp antiporter transmembrane" evidence="9">
    <location>
        <begin position="126"/>
        <end position="411"/>
    </location>
</feature>
<feature type="transmembrane region" description="Helical" evidence="8">
    <location>
        <begin position="30"/>
        <end position="48"/>
    </location>
</feature>
<evidence type="ECO:0000259" key="9">
    <source>
        <dbReference type="Pfam" id="PF00361"/>
    </source>
</evidence>
<protein>
    <submittedName>
        <fullName evidence="10">Na+/H+ antiporter subunit D</fullName>
    </submittedName>
</protein>
<feature type="transmembrane region" description="Helical" evidence="8">
    <location>
        <begin position="398"/>
        <end position="419"/>
    </location>
</feature>
<feature type="transmembrane region" description="Helical" evidence="8">
    <location>
        <begin position="159"/>
        <end position="178"/>
    </location>
</feature>
<comment type="similarity">
    <text evidence="2">Belongs to the CPA3 antiporters (TC 2.A.63) subunit D family.</text>
</comment>
<reference evidence="10 11" key="1">
    <citation type="journal article" date="2019" name="Int. J. Syst. Evol. Microbiol.">
        <title>The Global Catalogue of Microorganisms (GCM) 10K type strain sequencing project: providing services to taxonomists for standard genome sequencing and annotation.</title>
        <authorList>
            <consortium name="The Broad Institute Genomics Platform"/>
            <consortium name="The Broad Institute Genome Sequencing Center for Infectious Disease"/>
            <person name="Wu L."/>
            <person name="Ma J."/>
        </authorList>
    </citation>
    <scope>NUCLEOTIDE SEQUENCE [LARGE SCALE GENOMIC DNA]</scope>
    <source>
        <strain evidence="10 11">JCM 10696</strain>
    </source>
</reference>
<evidence type="ECO:0000256" key="7">
    <source>
        <dbReference type="RuleBase" id="RU000320"/>
    </source>
</evidence>
<feature type="transmembrane region" description="Helical" evidence="8">
    <location>
        <begin position="440"/>
        <end position="460"/>
    </location>
</feature>
<dbReference type="PANTHER" id="PTHR42703:SF1">
    <property type="entry name" value="NA(+)_H(+) ANTIPORTER SUBUNIT D1"/>
    <property type="match status" value="1"/>
</dbReference>
<proteinExistence type="inferred from homology"/>
<evidence type="ECO:0000313" key="10">
    <source>
        <dbReference type="EMBL" id="GAA0938219.1"/>
    </source>
</evidence>
<dbReference type="PRINTS" id="PR01437">
    <property type="entry name" value="NUOXDRDTASE4"/>
</dbReference>
<feature type="transmembrane region" description="Helical" evidence="8">
    <location>
        <begin position="130"/>
        <end position="147"/>
    </location>
</feature>